<dbReference type="InterPro" id="IPR036901">
    <property type="entry name" value="Asp/Orn_carbamoylTrfase_sf"/>
</dbReference>
<dbReference type="SUPFAM" id="SSF53671">
    <property type="entry name" value="Aspartate/ornithine carbamoyltransferase"/>
    <property type="match status" value="1"/>
</dbReference>
<accession>A0ABY4F1Z5</accession>
<keyword evidence="1" id="KW-0808">Transferase</keyword>
<name>A0ABY4F1Z5_9BACT</name>
<dbReference type="Gene3D" id="3.40.50.1370">
    <property type="entry name" value="Aspartate/ornithine carbamoyltransferase"/>
    <property type="match status" value="2"/>
</dbReference>
<protein>
    <submittedName>
        <fullName evidence="2">Uncharacterized protein</fullName>
    </submittedName>
</protein>
<evidence type="ECO:0000313" key="2">
    <source>
        <dbReference type="EMBL" id="UOQ50707.1"/>
    </source>
</evidence>
<dbReference type="Proteomes" id="UP000831785">
    <property type="component" value="Chromosome"/>
</dbReference>
<organism evidence="2 3">
    <name type="scientific">Hymenobacter cellulosivorans</name>
    <dbReference type="NCBI Taxonomy" id="2932249"/>
    <lineage>
        <taxon>Bacteria</taxon>
        <taxon>Pseudomonadati</taxon>
        <taxon>Bacteroidota</taxon>
        <taxon>Cytophagia</taxon>
        <taxon>Cytophagales</taxon>
        <taxon>Hymenobacteraceae</taxon>
        <taxon>Hymenobacter</taxon>
    </lineage>
</organism>
<sequence>MNRGVELCDAVMDYERSLITNQVENGISIRMAVLDWLTPGGEFPKQESYAAQQASSKLVMP</sequence>
<gene>
    <name evidence="2" type="ORF">MUN80_13150</name>
</gene>
<dbReference type="EMBL" id="CP095049">
    <property type="protein sequence ID" value="UOQ50707.1"/>
    <property type="molecule type" value="Genomic_DNA"/>
</dbReference>
<proteinExistence type="predicted"/>
<reference evidence="2 3" key="1">
    <citation type="submission" date="2022-04" db="EMBL/GenBank/DDBJ databases">
        <title>Hymenobacter sp. isolated from the air.</title>
        <authorList>
            <person name="Won M."/>
            <person name="Lee C.-M."/>
            <person name="Woen H.-Y."/>
            <person name="Kwon S.-W."/>
        </authorList>
    </citation>
    <scope>NUCLEOTIDE SEQUENCE [LARGE SCALE GENOMIC DNA]</scope>
    <source>
        <strain evidence="3">5116 S-27</strain>
    </source>
</reference>
<evidence type="ECO:0000313" key="3">
    <source>
        <dbReference type="Proteomes" id="UP000831785"/>
    </source>
</evidence>
<evidence type="ECO:0000256" key="1">
    <source>
        <dbReference type="ARBA" id="ARBA00022679"/>
    </source>
</evidence>
<keyword evidence="3" id="KW-1185">Reference proteome</keyword>